<feature type="compositionally biased region" description="Low complexity" evidence="1">
    <location>
        <begin position="37"/>
        <end position="46"/>
    </location>
</feature>
<protein>
    <submittedName>
        <fullName evidence="2">Uncharacterized protein</fullName>
    </submittedName>
</protein>
<dbReference type="VEuPathDB" id="FungiDB:PC9H_010253"/>
<dbReference type="GeneID" id="59380071"/>
<keyword evidence="3" id="KW-1185">Reference proteome</keyword>
<reference evidence="2" key="1">
    <citation type="submission" date="2019-07" db="EMBL/GenBank/DDBJ databases">
        <authorList>
            <person name="Palmer J.M."/>
        </authorList>
    </citation>
    <scope>NUCLEOTIDE SEQUENCE</scope>
    <source>
        <strain evidence="2">PC9</strain>
    </source>
</reference>
<evidence type="ECO:0000313" key="3">
    <source>
        <dbReference type="Proteomes" id="UP000623687"/>
    </source>
</evidence>
<dbReference type="Proteomes" id="UP000623687">
    <property type="component" value="Unassembled WGS sequence"/>
</dbReference>
<proteinExistence type="predicted"/>
<evidence type="ECO:0000256" key="1">
    <source>
        <dbReference type="SAM" id="MobiDB-lite"/>
    </source>
</evidence>
<accession>A0A8H6ZR96</accession>
<dbReference type="AlphaFoldDB" id="A0A8H6ZR96"/>
<sequence>MAIDAQLPTPPYESEDEPTFSIHGSSSPRAECSRWFSSGVVSGGSVPTPPKEDDLLNFSPMNDMSPFGDTDGDDALQQSFQRFDFPEPSDRASTTSSNEAEPDLELDGADLDVNVDVADGDVWMSPTQWLNLLGVGTPPGSSAATSDAIVLSIHFDPLLLRIG</sequence>
<gene>
    <name evidence="2" type="ORF">PC9H_010253</name>
</gene>
<organism evidence="2 3">
    <name type="scientific">Pleurotus ostreatus</name>
    <name type="common">Oyster mushroom</name>
    <name type="synonym">White-rot fungus</name>
    <dbReference type="NCBI Taxonomy" id="5322"/>
    <lineage>
        <taxon>Eukaryota</taxon>
        <taxon>Fungi</taxon>
        <taxon>Dikarya</taxon>
        <taxon>Basidiomycota</taxon>
        <taxon>Agaricomycotina</taxon>
        <taxon>Agaricomycetes</taxon>
        <taxon>Agaricomycetidae</taxon>
        <taxon>Agaricales</taxon>
        <taxon>Pleurotineae</taxon>
        <taxon>Pleurotaceae</taxon>
        <taxon>Pleurotus</taxon>
    </lineage>
</organism>
<comment type="caution">
    <text evidence="2">The sequence shown here is derived from an EMBL/GenBank/DDBJ whole genome shotgun (WGS) entry which is preliminary data.</text>
</comment>
<dbReference type="RefSeq" id="XP_036629136.1">
    <property type="nucleotide sequence ID" value="XM_036779747.1"/>
</dbReference>
<evidence type="ECO:0000313" key="2">
    <source>
        <dbReference type="EMBL" id="KAF7424942.1"/>
    </source>
</evidence>
<feature type="region of interest" description="Disordered" evidence="1">
    <location>
        <begin position="1"/>
        <end position="109"/>
    </location>
</feature>
<feature type="compositionally biased region" description="Acidic residues" evidence="1">
    <location>
        <begin position="100"/>
        <end position="109"/>
    </location>
</feature>
<dbReference type="EMBL" id="JACETU010000007">
    <property type="protein sequence ID" value="KAF7424942.1"/>
    <property type="molecule type" value="Genomic_DNA"/>
</dbReference>
<name>A0A8H6ZR96_PLEOS</name>